<dbReference type="SMART" id="SM00343">
    <property type="entry name" value="ZnF_C2HC"/>
    <property type="match status" value="1"/>
</dbReference>
<protein>
    <recommendedName>
        <fullName evidence="13">RNA-binding domain-containing protein</fullName>
    </recommendedName>
</protein>
<keyword evidence="5" id="KW-0539">Nucleus</keyword>
<evidence type="ECO:0000256" key="3">
    <source>
        <dbReference type="ARBA" id="ARBA00022737"/>
    </source>
</evidence>
<sequence>MAASPVPVDRSDTQVREKWSGKEDRAGDSLAHGTEHPPNSGPPDERGVSEVVNAEYHSRSPGGGDAGPVTSRSSGTTIYREKQVKPNKVYIGGLPENTRQEDLQSCFGKIGDIVGIELKVGYGFVEFDTREAAEESVAKYNEGFFMGNKIRVEISRGGGRFAKFSGDPGACFKCGQMGHWARECPNHVVHTSRRHSPPGDGSLIDRIHPTRDYAAPPPHPREYPPYREEYPTRGYPPPPRDARYPYDYPPPRRPASPPRDYRDYPAPPVRRGDMDDYRMRGPPPPPPRYESRSGYYGTEDPVAYSRGYPPPASREYDRYDRRPPPNDRYGGYPPLPAVRPRTPPGGGAPSRREDFERPPTRDYAPPAEYRRPVTPPPARYADYPTRSGTEARARSGFTTTLFLL</sequence>
<dbReference type="PANTHER" id="PTHR23003">
    <property type="entry name" value="RNA RECOGNITION MOTIF RRM DOMAIN CONTAINING PROTEIN"/>
    <property type="match status" value="1"/>
</dbReference>
<feature type="compositionally biased region" description="Pro residues" evidence="8">
    <location>
        <begin position="333"/>
        <end position="343"/>
    </location>
</feature>
<keyword evidence="6" id="KW-0863">Zinc-finger</keyword>
<feature type="compositionally biased region" description="Basic and acidic residues" evidence="8">
    <location>
        <begin position="350"/>
        <end position="360"/>
    </location>
</feature>
<organism evidence="11 12">
    <name type="scientific">Multifurca ochricompacta</name>
    <dbReference type="NCBI Taxonomy" id="376703"/>
    <lineage>
        <taxon>Eukaryota</taxon>
        <taxon>Fungi</taxon>
        <taxon>Dikarya</taxon>
        <taxon>Basidiomycota</taxon>
        <taxon>Agaricomycotina</taxon>
        <taxon>Agaricomycetes</taxon>
        <taxon>Russulales</taxon>
        <taxon>Russulaceae</taxon>
        <taxon>Multifurca</taxon>
    </lineage>
</organism>
<evidence type="ECO:0000256" key="6">
    <source>
        <dbReference type="PROSITE-ProRule" id="PRU00047"/>
    </source>
</evidence>
<dbReference type="InterPro" id="IPR035979">
    <property type="entry name" value="RBD_domain_sf"/>
</dbReference>
<dbReference type="PANTHER" id="PTHR23003:SF62">
    <property type="entry name" value="SERINE_ARGININE (SR)-TYPE SHUTTLING MRNA BINDING PROTEIN NPL3"/>
    <property type="match status" value="1"/>
</dbReference>
<keyword evidence="2" id="KW-0507">mRNA processing</keyword>
<feature type="compositionally biased region" description="Basic and acidic residues" evidence="8">
    <location>
        <begin position="314"/>
        <end position="325"/>
    </location>
</feature>
<feature type="compositionally biased region" description="Basic and acidic residues" evidence="8">
    <location>
        <begin position="219"/>
        <end position="231"/>
    </location>
</feature>
<keyword evidence="6" id="KW-0862">Zinc</keyword>
<evidence type="ECO:0000256" key="1">
    <source>
        <dbReference type="ARBA" id="ARBA00004123"/>
    </source>
</evidence>
<dbReference type="SMART" id="SM00360">
    <property type="entry name" value="RRM"/>
    <property type="match status" value="1"/>
</dbReference>
<dbReference type="Gene3D" id="4.10.60.10">
    <property type="entry name" value="Zinc finger, CCHC-type"/>
    <property type="match status" value="1"/>
</dbReference>
<evidence type="ECO:0000313" key="12">
    <source>
        <dbReference type="Proteomes" id="UP001203297"/>
    </source>
</evidence>
<evidence type="ECO:0000313" key="11">
    <source>
        <dbReference type="EMBL" id="KAI0307494.1"/>
    </source>
</evidence>
<dbReference type="PROSITE" id="PS50158">
    <property type="entry name" value="ZF_CCHC"/>
    <property type="match status" value="1"/>
</dbReference>
<keyword evidence="12" id="KW-1185">Reference proteome</keyword>
<keyword evidence="4 7" id="KW-0694">RNA-binding</keyword>
<reference evidence="11" key="1">
    <citation type="journal article" date="2022" name="New Phytol.">
        <title>Evolutionary transition to the ectomycorrhizal habit in the genomes of a hyperdiverse lineage of mushroom-forming fungi.</title>
        <authorList>
            <person name="Looney B."/>
            <person name="Miyauchi S."/>
            <person name="Morin E."/>
            <person name="Drula E."/>
            <person name="Courty P.E."/>
            <person name="Kohler A."/>
            <person name="Kuo A."/>
            <person name="LaButti K."/>
            <person name="Pangilinan J."/>
            <person name="Lipzen A."/>
            <person name="Riley R."/>
            <person name="Andreopoulos W."/>
            <person name="He G."/>
            <person name="Johnson J."/>
            <person name="Nolan M."/>
            <person name="Tritt A."/>
            <person name="Barry K.W."/>
            <person name="Grigoriev I.V."/>
            <person name="Nagy L.G."/>
            <person name="Hibbett D."/>
            <person name="Henrissat B."/>
            <person name="Matheny P.B."/>
            <person name="Labbe J."/>
            <person name="Martin F.M."/>
        </authorList>
    </citation>
    <scope>NUCLEOTIDE SEQUENCE</scope>
    <source>
        <strain evidence="11">BPL690</strain>
    </source>
</reference>
<dbReference type="GO" id="GO:0006397">
    <property type="term" value="P:mRNA processing"/>
    <property type="evidence" value="ECO:0007669"/>
    <property type="project" value="UniProtKB-KW"/>
</dbReference>
<evidence type="ECO:0000256" key="5">
    <source>
        <dbReference type="ARBA" id="ARBA00023242"/>
    </source>
</evidence>
<evidence type="ECO:0008006" key="13">
    <source>
        <dbReference type="Google" id="ProtNLM"/>
    </source>
</evidence>
<dbReference type="InterPro" id="IPR012677">
    <property type="entry name" value="Nucleotide-bd_a/b_plait_sf"/>
</dbReference>
<gene>
    <name evidence="11" type="ORF">B0F90DRAFT_1674187</name>
</gene>
<evidence type="ECO:0000259" key="10">
    <source>
        <dbReference type="PROSITE" id="PS50158"/>
    </source>
</evidence>
<evidence type="ECO:0000256" key="4">
    <source>
        <dbReference type="ARBA" id="ARBA00022884"/>
    </source>
</evidence>
<dbReference type="AlphaFoldDB" id="A0AAD4MCS3"/>
<proteinExistence type="predicted"/>
<comment type="caution">
    <text evidence="11">The sequence shown here is derived from an EMBL/GenBank/DDBJ whole genome shotgun (WGS) entry which is preliminary data.</text>
</comment>
<comment type="subcellular location">
    <subcellularLocation>
        <location evidence="1">Nucleus</location>
    </subcellularLocation>
</comment>
<evidence type="ECO:0000256" key="8">
    <source>
        <dbReference type="SAM" id="MobiDB-lite"/>
    </source>
</evidence>
<feature type="domain" description="CCHC-type" evidence="10">
    <location>
        <begin position="171"/>
        <end position="186"/>
    </location>
</feature>
<keyword evidence="6" id="KW-0479">Metal-binding</keyword>
<dbReference type="CDD" id="cd00590">
    <property type="entry name" value="RRM_SF"/>
    <property type="match status" value="1"/>
</dbReference>
<dbReference type="InterPro" id="IPR000504">
    <property type="entry name" value="RRM_dom"/>
</dbReference>
<feature type="compositionally biased region" description="Basic and acidic residues" evidence="8">
    <location>
        <begin position="9"/>
        <end position="27"/>
    </location>
</feature>
<dbReference type="GO" id="GO:0005737">
    <property type="term" value="C:cytoplasm"/>
    <property type="evidence" value="ECO:0007669"/>
    <property type="project" value="TreeGrafter"/>
</dbReference>
<dbReference type="Proteomes" id="UP001203297">
    <property type="component" value="Unassembled WGS sequence"/>
</dbReference>
<dbReference type="EMBL" id="WTXG01000001">
    <property type="protein sequence ID" value="KAI0307494.1"/>
    <property type="molecule type" value="Genomic_DNA"/>
</dbReference>
<dbReference type="GO" id="GO:0003729">
    <property type="term" value="F:mRNA binding"/>
    <property type="evidence" value="ECO:0007669"/>
    <property type="project" value="TreeGrafter"/>
</dbReference>
<dbReference type="Gene3D" id="3.30.70.330">
    <property type="match status" value="1"/>
</dbReference>
<dbReference type="InterPro" id="IPR001878">
    <property type="entry name" value="Znf_CCHC"/>
</dbReference>
<dbReference type="Pfam" id="PF00076">
    <property type="entry name" value="RRM_1"/>
    <property type="match status" value="1"/>
</dbReference>
<feature type="compositionally biased region" description="Basic and acidic residues" evidence="8">
    <location>
        <begin position="270"/>
        <end position="279"/>
    </location>
</feature>
<evidence type="ECO:0000256" key="2">
    <source>
        <dbReference type="ARBA" id="ARBA00022664"/>
    </source>
</evidence>
<evidence type="ECO:0000256" key="7">
    <source>
        <dbReference type="PROSITE-ProRule" id="PRU00176"/>
    </source>
</evidence>
<feature type="region of interest" description="Disordered" evidence="8">
    <location>
        <begin position="1"/>
        <end position="77"/>
    </location>
</feature>
<dbReference type="GO" id="GO:0008270">
    <property type="term" value="F:zinc ion binding"/>
    <property type="evidence" value="ECO:0007669"/>
    <property type="project" value="UniProtKB-KW"/>
</dbReference>
<feature type="compositionally biased region" description="Pro residues" evidence="8">
    <location>
        <begin position="247"/>
        <end position="257"/>
    </location>
</feature>
<dbReference type="Pfam" id="PF00098">
    <property type="entry name" value="zf-CCHC"/>
    <property type="match status" value="1"/>
</dbReference>
<feature type="region of interest" description="Disordered" evidence="8">
    <location>
        <begin position="189"/>
        <end position="390"/>
    </location>
</feature>
<dbReference type="InterPro" id="IPR050374">
    <property type="entry name" value="RRT5_SRSF_SR"/>
</dbReference>
<dbReference type="SUPFAM" id="SSF54928">
    <property type="entry name" value="RNA-binding domain, RBD"/>
    <property type="match status" value="1"/>
</dbReference>
<keyword evidence="3" id="KW-0677">Repeat</keyword>
<evidence type="ECO:0000259" key="9">
    <source>
        <dbReference type="PROSITE" id="PS50102"/>
    </source>
</evidence>
<feature type="domain" description="RRM" evidence="9">
    <location>
        <begin position="87"/>
        <end position="157"/>
    </location>
</feature>
<name>A0AAD4MCS3_9AGAM</name>
<accession>A0AAD4MCS3</accession>
<dbReference type="PROSITE" id="PS50102">
    <property type="entry name" value="RRM"/>
    <property type="match status" value="1"/>
</dbReference>
<dbReference type="GO" id="GO:0005634">
    <property type="term" value="C:nucleus"/>
    <property type="evidence" value="ECO:0007669"/>
    <property type="project" value="UniProtKB-SubCell"/>
</dbReference>